<name>A0ABP5LND4_9ACTN</name>
<evidence type="ECO:0000256" key="4">
    <source>
        <dbReference type="ARBA" id="ARBA00023125"/>
    </source>
</evidence>
<dbReference type="InterPro" id="IPR013249">
    <property type="entry name" value="RNA_pol_sigma70_r4_t2"/>
</dbReference>
<dbReference type="EMBL" id="BAAANT010000021">
    <property type="protein sequence ID" value="GAA2147374.1"/>
    <property type="molecule type" value="Genomic_DNA"/>
</dbReference>
<feature type="domain" description="RNA polymerase sigma factor 70 region 4 type 2" evidence="7">
    <location>
        <begin position="126"/>
        <end position="176"/>
    </location>
</feature>
<dbReference type="Pfam" id="PF08281">
    <property type="entry name" value="Sigma70_r4_2"/>
    <property type="match status" value="1"/>
</dbReference>
<dbReference type="RefSeq" id="WP_344466575.1">
    <property type="nucleotide sequence ID" value="NZ_BAAANT010000021.1"/>
</dbReference>
<reference evidence="9" key="1">
    <citation type="journal article" date="2019" name="Int. J. Syst. Evol. Microbiol.">
        <title>The Global Catalogue of Microorganisms (GCM) 10K type strain sequencing project: providing services to taxonomists for standard genome sequencing and annotation.</title>
        <authorList>
            <consortium name="The Broad Institute Genomics Platform"/>
            <consortium name="The Broad Institute Genome Sequencing Center for Infectious Disease"/>
            <person name="Wu L."/>
            <person name="Ma J."/>
        </authorList>
    </citation>
    <scope>NUCLEOTIDE SEQUENCE [LARGE SCALE GENOMIC DNA]</scope>
    <source>
        <strain evidence="9">JCM 14560</strain>
    </source>
</reference>
<keyword evidence="4" id="KW-0238">DNA-binding</keyword>
<evidence type="ECO:0000256" key="3">
    <source>
        <dbReference type="ARBA" id="ARBA00023082"/>
    </source>
</evidence>
<dbReference type="InterPro" id="IPR013324">
    <property type="entry name" value="RNA_pol_sigma_r3/r4-like"/>
</dbReference>
<dbReference type="PANTHER" id="PTHR43133">
    <property type="entry name" value="RNA POLYMERASE ECF-TYPE SIGMA FACTO"/>
    <property type="match status" value="1"/>
</dbReference>
<sequence>MTENDWAVRSANRPRLTFDAFCETHERAWTGIARARLHDEADVARTVEAMKADLWRNWAIALRQPVPACYAWMLIKERVADTLAEAALKTVRPAVEAAVPPWVELVGLFSGLARLGPAAPGDPADLYRAFLQLPERQYDVVVLRHLLGLKDAMIADYLGTTEANVRSTAGQAARRLTRKLDRHRDQGGTP</sequence>
<accession>A0ABP5LND4</accession>
<keyword evidence="5" id="KW-0804">Transcription</keyword>
<dbReference type="Gene3D" id="1.10.10.10">
    <property type="entry name" value="Winged helix-like DNA-binding domain superfamily/Winged helix DNA-binding domain"/>
    <property type="match status" value="1"/>
</dbReference>
<evidence type="ECO:0000259" key="7">
    <source>
        <dbReference type="Pfam" id="PF08281"/>
    </source>
</evidence>
<proteinExistence type="inferred from homology"/>
<feature type="region of interest" description="Disordered" evidence="6">
    <location>
        <begin position="169"/>
        <end position="190"/>
    </location>
</feature>
<evidence type="ECO:0000313" key="8">
    <source>
        <dbReference type="EMBL" id="GAA2147374.1"/>
    </source>
</evidence>
<evidence type="ECO:0000313" key="9">
    <source>
        <dbReference type="Proteomes" id="UP001422759"/>
    </source>
</evidence>
<comment type="similarity">
    <text evidence="1">Belongs to the sigma-70 factor family. ECF subfamily.</text>
</comment>
<protein>
    <recommendedName>
        <fullName evidence="7">RNA polymerase sigma factor 70 region 4 type 2 domain-containing protein</fullName>
    </recommendedName>
</protein>
<evidence type="ECO:0000256" key="2">
    <source>
        <dbReference type="ARBA" id="ARBA00023015"/>
    </source>
</evidence>
<dbReference type="InterPro" id="IPR036388">
    <property type="entry name" value="WH-like_DNA-bd_sf"/>
</dbReference>
<dbReference type="InterPro" id="IPR039425">
    <property type="entry name" value="RNA_pol_sigma-70-like"/>
</dbReference>
<dbReference type="PANTHER" id="PTHR43133:SF8">
    <property type="entry name" value="RNA POLYMERASE SIGMA FACTOR HI_1459-RELATED"/>
    <property type="match status" value="1"/>
</dbReference>
<keyword evidence="9" id="KW-1185">Reference proteome</keyword>
<dbReference type="SUPFAM" id="SSF88659">
    <property type="entry name" value="Sigma3 and sigma4 domains of RNA polymerase sigma factors"/>
    <property type="match status" value="1"/>
</dbReference>
<organism evidence="8 9">
    <name type="scientific">Kitasatospora kazusensis</name>
    <dbReference type="NCBI Taxonomy" id="407974"/>
    <lineage>
        <taxon>Bacteria</taxon>
        <taxon>Bacillati</taxon>
        <taxon>Actinomycetota</taxon>
        <taxon>Actinomycetes</taxon>
        <taxon>Kitasatosporales</taxon>
        <taxon>Streptomycetaceae</taxon>
        <taxon>Kitasatospora</taxon>
    </lineage>
</organism>
<feature type="compositionally biased region" description="Basic and acidic residues" evidence="6">
    <location>
        <begin position="178"/>
        <end position="190"/>
    </location>
</feature>
<comment type="caution">
    <text evidence="8">The sequence shown here is derived from an EMBL/GenBank/DDBJ whole genome shotgun (WGS) entry which is preliminary data.</text>
</comment>
<keyword evidence="3" id="KW-0731">Sigma factor</keyword>
<gene>
    <name evidence="8" type="ORF">GCM10009760_38230</name>
</gene>
<evidence type="ECO:0000256" key="5">
    <source>
        <dbReference type="ARBA" id="ARBA00023163"/>
    </source>
</evidence>
<evidence type="ECO:0000256" key="6">
    <source>
        <dbReference type="SAM" id="MobiDB-lite"/>
    </source>
</evidence>
<keyword evidence="2" id="KW-0805">Transcription regulation</keyword>
<evidence type="ECO:0000256" key="1">
    <source>
        <dbReference type="ARBA" id="ARBA00010641"/>
    </source>
</evidence>
<dbReference type="Proteomes" id="UP001422759">
    <property type="component" value="Unassembled WGS sequence"/>
</dbReference>